<evidence type="ECO:0000256" key="2">
    <source>
        <dbReference type="RuleBase" id="RU003616"/>
    </source>
</evidence>
<dbReference type="Pfam" id="PF00011">
    <property type="entry name" value="HSP20"/>
    <property type="match status" value="1"/>
</dbReference>
<dbReference type="CDD" id="cd06464">
    <property type="entry name" value="ACD_sHsps-like"/>
    <property type="match status" value="1"/>
</dbReference>
<dbReference type="EMBL" id="JAAZNV010000010">
    <property type="protein sequence ID" value="NMB91820.1"/>
    <property type="molecule type" value="Genomic_DNA"/>
</dbReference>
<organism evidence="4 5">
    <name type="scientific">candidate division WWE3 bacterium</name>
    <dbReference type="NCBI Taxonomy" id="2053526"/>
    <lineage>
        <taxon>Bacteria</taxon>
        <taxon>Katanobacteria</taxon>
    </lineage>
</organism>
<dbReference type="PROSITE" id="PS01031">
    <property type="entry name" value="SHSP"/>
    <property type="match status" value="1"/>
</dbReference>
<dbReference type="InterPro" id="IPR008978">
    <property type="entry name" value="HSP20-like_chaperone"/>
</dbReference>
<evidence type="ECO:0000313" key="4">
    <source>
        <dbReference type="EMBL" id="NMB91820.1"/>
    </source>
</evidence>
<dbReference type="AlphaFoldDB" id="A0A7X9HT36"/>
<name>A0A7X9HT36_UNCKA</name>
<evidence type="ECO:0000259" key="3">
    <source>
        <dbReference type="PROSITE" id="PS01031"/>
    </source>
</evidence>
<dbReference type="InterPro" id="IPR002068">
    <property type="entry name" value="A-crystallin/Hsp20_dom"/>
</dbReference>
<comment type="caution">
    <text evidence="4">The sequence shown here is derived from an EMBL/GenBank/DDBJ whole genome shotgun (WGS) entry which is preliminary data.</text>
</comment>
<accession>A0A7X9HT36</accession>
<proteinExistence type="inferred from homology"/>
<sequence length="150" mass="17169">MKIIKRTDSNSNVMPYSPMRSMLDDFFSTGSLIDEMFNRSFTSKNLFVDVWEEDESFFVKMAMPGVDKDSIEITTTADSVTIKGGTKKEEEKKEGKRNYYYRTLESSFEQNFNLPTKVDSDKAVASYEDGILTLTLPKSEEVKPKKIAIK</sequence>
<dbReference type="SUPFAM" id="SSF49764">
    <property type="entry name" value="HSP20-like chaperones"/>
    <property type="match status" value="1"/>
</dbReference>
<evidence type="ECO:0000256" key="1">
    <source>
        <dbReference type="PROSITE-ProRule" id="PRU00285"/>
    </source>
</evidence>
<dbReference type="Gene3D" id="2.60.40.790">
    <property type="match status" value="1"/>
</dbReference>
<reference evidence="4 5" key="1">
    <citation type="journal article" date="2020" name="Biotechnol. Biofuels">
        <title>New insights from the biogas microbiome by comprehensive genome-resolved metagenomics of nearly 1600 species originating from multiple anaerobic digesters.</title>
        <authorList>
            <person name="Campanaro S."/>
            <person name="Treu L."/>
            <person name="Rodriguez-R L.M."/>
            <person name="Kovalovszki A."/>
            <person name="Ziels R.M."/>
            <person name="Maus I."/>
            <person name="Zhu X."/>
            <person name="Kougias P.G."/>
            <person name="Basile A."/>
            <person name="Luo G."/>
            <person name="Schluter A."/>
            <person name="Konstantinidis K.T."/>
            <person name="Angelidaki I."/>
        </authorList>
    </citation>
    <scope>NUCLEOTIDE SEQUENCE [LARGE SCALE GENOMIC DNA]</scope>
    <source>
        <strain evidence="4">AS27yjCOA_202</strain>
    </source>
</reference>
<gene>
    <name evidence="4" type="ORF">GYA37_03165</name>
</gene>
<protein>
    <submittedName>
        <fullName evidence="4">Hsp20/alpha crystallin family protein</fullName>
    </submittedName>
</protein>
<dbReference type="Proteomes" id="UP000590542">
    <property type="component" value="Unassembled WGS sequence"/>
</dbReference>
<dbReference type="PANTHER" id="PTHR11527">
    <property type="entry name" value="HEAT-SHOCK PROTEIN 20 FAMILY MEMBER"/>
    <property type="match status" value="1"/>
</dbReference>
<feature type="domain" description="SHSP" evidence="3">
    <location>
        <begin position="37"/>
        <end position="150"/>
    </location>
</feature>
<dbReference type="InterPro" id="IPR031107">
    <property type="entry name" value="Small_HSP"/>
</dbReference>
<comment type="similarity">
    <text evidence="1 2">Belongs to the small heat shock protein (HSP20) family.</text>
</comment>
<evidence type="ECO:0000313" key="5">
    <source>
        <dbReference type="Proteomes" id="UP000590542"/>
    </source>
</evidence>